<dbReference type="PANTHER" id="PTHR33112:SF16">
    <property type="entry name" value="HETEROKARYON INCOMPATIBILITY DOMAIN-CONTAINING PROTEIN"/>
    <property type="match status" value="1"/>
</dbReference>
<dbReference type="PANTHER" id="PTHR33112">
    <property type="entry name" value="DOMAIN PROTEIN, PUTATIVE-RELATED"/>
    <property type="match status" value="1"/>
</dbReference>
<dbReference type="InterPro" id="IPR010730">
    <property type="entry name" value="HET"/>
</dbReference>
<evidence type="ECO:0000259" key="1">
    <source>
        <dbReference type="Pfam" id="PF06985"/>
    </source>
</evidence>
<dbReference type="GeneID" id="27311581"/>
<keyword evidence="3" id="KW-1185">Reference proteome</keyword>
<dbReference type="Proteomes" id="UP000053259">
    <property type="component" value="Unassembled WGS sequence"/>
</dbReference>
<proteinExistence type="predicted"/>
<reference evidence="2 3" key="1">
    <citation type="submission" date="2015-01" db="EMBL/GenBank/DDBJ databases">
        <title>The Genome Sequence of Ochroconis gallopava CBS43764.</title>
        <authorList>
            <consortium name="The Broad Institute Genomics Platform"/>
            <person name="Cuomo C."/>
            <person name="de Hoog S."/>
            <person name="Gorbushina A."/>
            <person name="Stielow B."/>
            <person name="Teixiera M."/>
            <person name="Abouelleil A."/>
            <person name="Chapman S.B."/>
            <person name="Priest M."/>
            <person name="Young S.K."/>
            <person name="Wortman J."/>
            <person name="Nusbaum C."/>
            <person name="Birren B."/>
        </authorList>
    </citation>
    <scope>NUCLEOTIDE SEQUENCE [LARGE SCALE GENOMIC DNA]</scope>
    <source>
        <strain evidence="2 3">CBS 43764</strain>
    </source>
</reference>
<name>A0A0D1YYG8_9PEZI</name>
<accession>A0A0D1YYG8</accession>
<dbReference type="InParanoid" id="A0A0D1YYG8"/>
<dbReference type="OrthoDB" id="5362512at2759"/>
<protein>
    <recommendedName>
        <fullName evidence="1">Heterokaryon incompatibility domain-containing protein</fullName>
    </recommendedName>
</protein>
<dbReference type="HOGENOM" id="CLU_002639_5_0_1"/>
<dbReference type="Pfam" id="PF06985">
    <property type="entry name" value="HET"/>
    <property type="match status" value="1"/>
</dbReference>
<dbReference type="STRING" id="253628.A0A0D1YYG8"/>
<evidence type="ECO:0000313" key="3">
    <source>
        <dbReference type="Proteomes" id="UP000053259"/>
    </source>
</evidence>
<dbReference type="AlphaFoldDB" id="A0A0D1YYG8"/>
<gene>
    <name evidence="2" type="ORF">PV09_03608</name>
</gene>
<dbReference type="VEuPathDB" id="FungiDB:PV09_03608"/>
<feature type="domain" description="Heterokaryon incompatibility" evidence="1">
    <location>
        <begin position="96"/>
        <end position="287"/>
    </location>
</feature>
<evidence type="ECO:0000313" key="2">
    <source>
        <dbReference type="EMBL" id="KIW05752.1"/>
    </source>
</evidence>
<organism evidence="2 3">
    <name type="scientific">Verruconis gallopava</name>
    <dbReference type="NCBI Taxonomy" id="253628"/>
    <lineage>
        <taxon>Eukaryota</taxon>
        <taxon>Fungi</taxon>
        <taxon>Dikarya</taxon>
        <taxon>Ascomycota</taxon>
        <taxon>Pezizomycotina</taxon>
        <taxon>Dothideomycetes</taxon>
        <taxon>Pleosporomycetidae</taxon>
        <taxon>Venturiales</taxon>
        <taxon>Sympoventuriaceae</taxon>
        <taxon>Verruconis</taxon>
    </lineage>
</organism>
<sequence>MLSDEIFELANRWINECNEKCQCANLSMSPKRNQFQAEGWWLPKRLLDLRRLRNINGVQRIGSLTFQSQISNVARERIKLIEPRTNATVNKNDVRYATLSHCWGKPHSVKGQLKLTEENEARFKDAGIELRELPKTFRDAVLVASRLEGVEYLWIDSLCIKQRPTDGTSDNKASERDWLEQSREMDRIYRYAYLNISATIAIDSDQGLFYQRNPEELWEDEVSLNVTDLITSKEIQWSATESIFSFPRGKTNSADDCILRCVIIDVTFWACLIEDAPVNRRAWVLQERLMAPRVLHFCRNQIAWECSTFQDAEAYPKSLPPLTLRHGDIFEDIRIKCLVPETGLKLRELRLNGFNDPDKHIENLGAYELWKRVVEMYSKTLLTISDDKLLALAGLAKHFQQWTNCEYVAGMWRTFLESQLLWHVNEVFRDGNFEVSAKRVPRRAPSFSWASIDAPCGITYGEATDYKDDELFIRVDEYNRDLYDPKNQFGMLQDGYGFLMITPTYLHSIEVEKLQPPHRVPYCWNLKGNKKRKLSNMYLDAPVTDLDVFKPNAELFCMPVAYGERTVERSSRYLICLLLMKIECEPSSKTYMRIGLTKLSKFRDYDVQEELVGKDATKFKGWIKIY</sequence>
<dbReference type="RefSeq" id="XP_016215621.1">
    <property type="nucleotide sequence ID" value="XM_016356828.1"/>
</dbReference>
<dbReference type="EMBL" id="KN847537">
    <property type="protein sequence ID" value="KIW05752.1"/>
    <property type="molecule type" value="Genomic_DNA"/>
</dbReference>